<evidence type="ECO:0000256" key="1">
    <source>
        <dbReference type="SAM" id="MobiDB-lite"/>
    </source>
</evidence>
<dbReference type="VEuPathDB" id="FungiDB:BO70DRAFT_426996"/>
<evidence type="ECO:0008006" key="4">
    <source>
        <dbReference type="Google" id="ProtNLM"/>
    </source>
</evidence>
<feature type="region of interest" description="Disordered" evidence="1">
    <location>
        <begin position="1"/>
        <end position="20"/>
    </location>
</feature>
<accession>A0A317WV49</accession>
<name>A0A317WV49_9EURO</name>
<feature type="region of interest" description="Disordered" evidence="1">
    <location>
        <begin position="141"/>
        <end position="163"/>
    </location>
</feature>
<reference evidence="2 3" key="1">
    <citation type="submission" date="2016-12" db="EMBL/GenBank/DDBJ databases">
        <title>The genomes of Aspergillus section Nigri reveals drivers in fungal speciation.</title>
        <authorList>
            <consortium name="DOE Joint Genome Institute"/>
            <person name="Vesth T.C."/>
            <person name="Nybo J."/>
            <person name="Theobald S."/>
            <person name="Brandl J."/>
            <person name="Frisvad J.C."/>
            <person name="Nielsen K.F."/>
            <person name="Lyhne E.K."/>
            <person name="Kogle M.E."/>
            <person name="Kuo A."/>
            <person name="Riley R."/>
            <person name="Clum A."/>
            <person name="Nolan M."/>
            <person name="Lipzen A."/>
            <person name="Salamov A."/>
            <person name="Henrissat B."/>
            <person name="Wiebenga A."/>
            <person name="De Vries R.P."/>
            <person name="Grigoriev I.V."/>
            <person name="Mortensen U.H."/>
            <person name="Andersen M.R."/>
            <person name="Baker S.E."/>
        </authorList>
    </citation>
    <scope>NUCLEOTIDE SEQUENCE [LARGE SCALE GENOMIC DNA]</scope>
    <source>
        <strain evidence="2 3">CBS 117.55</strain>
    </source>
</reference>
<dbReference type="OrthoDB" id="444631at2759"/>
<organism evidence="2 3">
    <name type="scientific">Aspergillus heteromorphus CBS 117.55</name>
    <dbReference type="NCBI Taxonomy" id="1448321"/>
    <lineage>
        <taxon>Eukaryota</taxon>
        <taxon>Fungi</taxon>
        <taxon>Dikarya</taxon>
        <taxon>Ascomycota</taxon>
        <taxon>Pezizomycotina</taxon>
        <taxon>Eurotiomycetes</taxon>
        <taxon>Eurotiomycetidae</taxon>
        <taxon>Eurotiales</taxon>
        <taxon>Aspergillaceae</taxon>
        <taxon>Aspergillus</taxon>
        <taxon>Aspergillus subgen. Circumdati</taxon>
    </lineage>
</organism>
<comment type="caution">
    <text evidence="2">The sequence shown here is derived from an EMBL/GenBank/DDBJ whole genome shotgun (WGS) entry which is preliminary data.</text>
</comment>
<evidence type="ECO:0000313" key="3">
    <source>
        <dbReference type="Proteomes" id="UP000247233"/>
    </source>
</evidence>
<evidence type="ECO:0000313" key="2">
    <source>
        <dbReference type="EMBL" id="PWY88150.1"/>
    </source>
</evidence>
<proteinExistence type="predicted"/>
<dbReference type="EMBL" id="MSFL01000005">
    <property type="protein sequence ID" value="PWY88150.1"/>
    <property type="molecule type" value="Genomic_DNA"/>
</dbReference>
<dbReference type="Proteomes" id="UP000247233">
    <property type="component" value="Unassembled WGS sequence"/>
</dbReference>
<gene>
    <name evidence="2" type="ORF">BO70DRAFT_426996</name>
</gene>
<dbReference type="GeneID" id="37070086"/>
<dbReference type="AlphaFoldDB" id="A0A317WV49"/>
<keyword evidence="3" id="KW-1185">Reference proteome</keyword>
<sequence length="351" mass="38399">MIGGEMSRPLIDADGDSSGFVADTRRRTCRSFSDAAKPPQAQSNSSGHVHPMTCLGPTLPPRQNVKGLEFSGGPEEVSRSRGLYIDLHVLSRYIRINDFVMGGGKVKGTPVHLPSKRKPSMGSRPVHFTLDQILRPLVRRPDAQDPESSTLEQPAPAKSLSRMKSNADKGPVLLAVMWSLTGFAALRVATRLYIRARIVSNLGLDDWWIPVSMVCNSHSVWIFFHVTLYRFVPSWLSRNSALLSFCEALSSASGLSARSHHNAAWVFSYRSLRSAKHKTTRSTVRGAFEPPGIITCTTSGSLEAKDFDDKTILTKQPRSTTGKAQLDATINAFITTLLPRAVKPTSAVTGE</sequence>
<protein>
    <recommendedName>
        <fullName evidence="4">Integral membrane protein</fullName>
    </recommendedName>
</protein>
<dbReference type="RefSeq" id="XP_025401686.1">
    <property type="nucleotide sequence ID" value="XM_025547849.1"/>
</dbReference>